<dbReference type="SUPFAM" id="SSF53254">
    <property type="entry name" value="Phosphoglycerate mutase-like"/>
    <property type="match status" value="1"/>
</dbReference>
<dbReference type="AlphaFoldDB" id="A0A2V3KID2"/>
<dbReference type="InterPro" id="IPR029033">
    <property type="entry name" value="His_PPase_superfam"/>
</dbReference>
<dbReference type="Gene3D" id="3.40.50.1240">
    <property type="entry name" value="Phosphoglycerate mutase-like"/>
    <property type="match status" value="1"/>
</dbReference>
<dbReference type="Pfam" id="PF00300">
    <property type="entry name" value="His_Phos_1"/>
    <property type="match status" value="1"/>
</dbReference>
<sequence length="195" mass="21558">MRASLTLICQGETAASRGSHFPCDDPLEAREWQRARQLQSRVARCHRVWISPETAARQTAAALSLQGTPVMELAEPDYGIWAGRPVREVMTQDADAFLAWLEGDPPPGGESRAQLLARCGRWLAKHVDIPGRHGVIASASTIRAMLLNVLGAPLHSFARIDVHPLSITELRSDGRRWNFCLLRDDIKGECSTVSR</sequence>
<proteinExistence type="predicted"/>
<dbReference type="Proteomes" id="UP000516181">
    <property type="component" value="Chromosome"/>
</dbReference>
<gene>
    <name evidence="1" type="ORF">IAP99_13320</name>
</gene>
<dbReference type="KEGG" id="kpk:A593_23210"/>
<dbReference type="RefSeq" id="WP_023322613.1">
    <property type="nucleotide sequence ID" value="NZ_BQSR01000004.1"/>
</dbReference>
<accession>A0A2V3KID2</accession>
<evidence type="ECO:0000313" key="2">
    <source>
        <dbReference type="Proteomes" id="UP000516181"/>
    </source>
</evidence>
<dbReference type="SMART" id="SM00855">
    <property type="entry name" value="PGAM"/>
    <property type="match status" value="1"/>
</dbReference>
<organism evidence="1 2">
    <name type="scientific">Klebsiella variicola</name>
    <dbReference type="NCBI Taxonomy" id="244366"/>
    <lineage>
        <taxon>Bacteria</taxon>
        <taxon>Pseudomonadati</taxon>
        <taxon>Pseudomonadota</taxon>
        <taxon>Gammaproteobacteria</taxon>
        <taxon>Enterobacterales</taxon>
        <taxon>Enterobacteriaceae</taxon>
        <taxon>Klebsiella/Raoultella group</taxon>
        <taxon>Klebsiella</taxon>
        <taxon>Klebsiella pneumoniae complex</taxon>
    </lineage>
</organism>
<reference evidence="1 2" key="1">
    <citation type="submission" date="2020-08" db="EMBL/GenBank/DDBJ databases">
        <title>Complete genome sequence of Klebsiella pneumoniae KP2757.</title>
        <authorList>
            <person name="Zhang X."/>
        </authorList>
    </citation>
    <scope>NUCLEOTIDE SEQUENCE [LARGE SCALE GENOMIC DNA]</scope>
    <source>
        <strain evidence="1 2">KP2757</strain>
    </source>
</reference>
<protein>
    <submittedName>
        <fullName evidence="1">Histidine phosphatase family protein</fullName>
    </submittedName>
</protein>
<name>A0A2V3KID2_KLEVA</name>
<evidence type="ECO:0000313" key="1">
    <source>
        <dbReference type="EMBL" id="QNP27241.1"/>
    </source>
</evidence>
<dbReference type="InterPro" id="IPR013078">
    <property type="entry name" value="His_Pase_superF_clade-1"/>
</dbReference>
<dbReference type="EMBL" id="CP060807">
    <property type="protein sequence ID" value="QNP27241.1"/>
    <property type="molecule type" value="Genomic_DNA"/>
</dbReference>